<dbReference type="PANTHER" id="PTHR35983">
    <property type="entry name" value="UPF0166 PROTEIN TM_0021"/>
    <property type="match status" value="1"/>
</dbReference>
<accession>A0ABM8IFU3</accession>
<keyword evidence="3" id="KW-1185">Reference proteome</keyword>
<comment type="similarity">
    <text evidence="1">Belongs to the UPF0166 family.</text>
</comment>
<reference evidence="2 3" key="1">
    <citation type="submission" date="2023-04" db="EMBL/GenBank/DDBJ databases">
        <title>Draft genome sequence of acteroides sedimenti strain YN3PY1.</title>
        <authorList>
            <person name="Yoshida N."/>
        </authorList>
    </citation>
    <scope>NUCLEOTIDE SEQUENCE [LARGE SCALE GENOMIC DNA]</scope>
    <source>
        <strain evidence="2 3">YN3PY1</strain>
    </source>
</reference>
<evidence type="ECO:0000313" key="3">
    <source>
        <dbReference type="Proteomes" id="UP001496674"/>
    </source>
</evidence>
<gene>
    <name evidence="2" type="ORF">BSYN_14400</name>
</gene>
<organism evidence="2 3">
    <name type="scientific">Bacteroides sedimenti</name>
    <dbReference type="NCBI Taxonomy" id="2136147"/>
    <lineage>
        <taxon>Bacteria</taxon>
        <taxon>Pseudomonadati</taxon>
        <taxon>Bacteroidota</taxon>
        <taxon>Bacteroidia</taxon>
        <taxon>Bacteroidales</taxon>
        <taxon>Bacteroidaceae</taxon>
        <taxon>Bacteroides</taxon>
    </lineage>
</organism>
<dbReference type="RefSeq" id="WP_353334373.1">
    <property type="nucleotide sequence ID" value="NZ_AP028055.1"/>
</dbReference>
<dbReference type="Pfam" id="PF02641">
    <property type="entry name" value="DUF190"/>
    <property type="match status" value="1"/>
</dbReference>
<evidence type="ECO:0008006" key="4">
    <source>
        <dbReference type="Google" id="ProtNLM"/>
    </source>
</evidence>
<name>A0ABM8IFU3_9BACE</name>
<proteinExistence type="inferred from homology"/>
<evidence type="ECO:0000313" key="2">
    <source>
        <dbReference type="EMBL" id="BEG99175.1"/>
    </source>
</evidence>
<evidence type="ECO:0000256" key="1">
    <source>
        <dbReference type="ARBA" id="ARBA00010554"/>
    </source>
</evidence>
<dbReference type="InterPro" id="IPR015867">
    <property type="entry name" value="N-reg_PII/ATP_PRibTrfase_C"/>
</dbReference>
<sequence length="122" mass="13970">MKSNGEAKILRIYTSNTDKFKHSLLYETIVFAAKRYGLAGATVTKGIMGFGSSSIIRSVKFWEITDKLPIVVEMIDESEKIDFFVEKILPWFDYLPTGCLITVEKTTVVLYKQGNYKKKKKM</sequence>
<dbReference type="Proteomes" id="UP001496674">
    <property type="component" value="Chromosome"/>
</dbReference>
<dbReference type="SUPFAM" id="SSF54913">
    <property type="entry name" value="GlnB-like"/>
    <property type="match status" value="1"/>
</dbReference>
<dbReference type="EMBL" id="AP028055">
    <property type="protein sequence ID" value="BEG99175.1"/>
    <property type="molecule type" value="Genomic_DNA"/>
</dbReference>
<dbReference type="PANTHER" id="PTHR35983:SF1">
    <property type="entry name" value="UPF0166 PROTEIN TM_0021"/>
    <property type="match status" value="1"/>
</dbReference>
<dbReference type="InterPro" id="IPR003793">
    <property type="entry name" value="UPF0166"/>
</dbReference>
<dbReference type="InterPro" id="IPR011322">
    <property type="entry name" value="N-reg_PII-like_a/b"/>
</dbReference>
<protein>
    <recommendedName>
        <fullName evidence="4">DUF190 domain-containing protein</fullName>
    </recommendedName>
</protein>
<dbReference type="Gene3D" id="3.30.70.120">
    <property type="match status" value="1"/>
</dbReference>